<dbReference type="PRINTS" id="PR00039">
    <property type="entry name" value="HTHLYSR"/>
</dbReference>
<dbReference type="PROSITE" id="PS50931">
    <property type="entry name" value="HTH_LYSR"/>
    <property type="match status" value="1"/>
</dbReference>
<dbReference type="InterPro" id="IPR000847">
    <property type="entry name" value="LysR_HTH_N"/>
</dbReference>
<dbReference type="InterPro" id="IPR037424">
    <property type="entry name" value="NocR_PBP2"/>
</dbReference>
<proteinExistence type="inferred from homology"/>
<dbReference type="Gene3D" id="3.40.190.290">
    <property type="match status" value="1"/>
</dbReference>
<dbReference type="InterPro" id="IPR036388">
    <property type="entry name" value="WH-like_DNA-bd_sf"/>
</dbReference>
<gene>
    <name evidence="6" type="ORF">SAMN05428983_4899</name>
</gene>
<evidence type="ECO:0000256" key="2">
    <source>
        <dbReference type="ARBA" id="ARBA00023015"/>
    </source>
</evidence>
<accession>A0A7Z7BSB3</accession>
<dbReference type="InterPro" id="IPR036390">
    <property type="entry name" value="WH_DNA-bd_sf"/>
</dbReference>
<organism evidence="6 7">
    <name type="scientific">Agrobacterium fabrum</name>
    <dbReference type="NCBI Taxonomy" id="1176649"/>
    <lineage>
        <taxon>Bacteria</taxon>
        <taxon>Pseudomonadati</taxon>
        <taxon>Pseudomonadota</taxon>
        <taxon>Alphaproteobacteria</taxon>
        <taxon>Hyphomicrobiales</taxon>
        <taxon>Rhizobiaceae</taxon>
        <taxon>Rhizobium/Agrobacterium group</taxon>
        <taxon>Agrobacterium</taxon>
        <taxon>Agrobacterium tumefaciens complex</taxon>
    </lineage>
</organism>
<keyword evidence="3" id="KW-0238">DNA-binding</keyword>
<dbReference type="Pfam" id="PF00126">
    <property type="entry name" value="HTH_1"/>
    <property type="match status" value="1"/>
</dbReference>
<name>A0A7Z7BSB3_9HYPH</name>
<protein>
    <submittedName>
        <fullName evidence="6">Transcriptional regulator, LysR family</fullName>
    </submittedName>
</protein>
<sequence>MRIRQIELFRLIVRHGTLTAAADALSITQPAASKLLSQLESRVGLELFERTRRRLILTREGEVYAAEVERAWESIQRLHRTAVDIRQLKFGRLNIAAMPSVAGSFLPSIVTSFSQKKKGVSISVHARTSERVHEWAIAGQIDIGFTHNRATHPQVSSELLTRVQEVCVMPSSHRLAGRQKISPKDLDGEQFVRIGDIGDVTEADQVFLDAGVSRKLNLETPMSLVACDLVANGAGVSLVDELTAGSYRRAGLVYRPFVPTLFSEIWCVRPKMLRPSGIAEEFLAAVRSSISKLDKPASKAADAHQTSR</sequence>
<dbReference type="SUPFAM" id="SSF46785">
    <property type="entry name" value="Winged helix' DNA-binding domain"/>
    <property type="match status" value="1"/>
</dbReference>
<keyword evidence="4" id="KW-0010">Activator</keyword>
<dbReference type="PANTHER" id="PTHR30427">
    <property type="entry name" value="TRANSCRIPTIONAL ACTIVATOR PROTEIN LYSR"/>
    <property type="match status" value="1"/>
</dbReference>
<reference evidence="6 7" key="1">
    <citation type="submission" date="2016-10" db="EMBL/GenBank/DDBJ databases">
        <authorList>
            <person name="Varghese N."/>
            <person name="Submissions S."/>
        </authorList>
    </citation>
    <scope>NUCLEOTIDE SEQUENCE [LARGE SCALE GENOMIC DNA]</scope>
    <source>
        <strain evidence="6 7">PDC82</strain>
    </source>
</reference>
<dbReference type="GO" id="GO:0043565">
    <property type="term" value="F:sequence-specific DNA binding"/>
    <property type="evidence" value="ECO:0007669"/>
    <property type="project" value="TreeGrafter"/>
</dbReference>
<evidence type="ECO:0000256" key="5">
    <source>
        <dbReference type="ARBA" id="ARBA00023163"/>
    </source>
</evidence>
<evidence type="ECO:0000313" key="6">
    <source>
        <dbReference type="EMBL" id="SDK41346.1"/>
    </source>
</evidence>
<comment type="similarity">
    <text evidence="1">Belongs to the LysR transcriptional regulatory family.</text>
</comment>
<dbReference type="Pfam" id="PF03466">
    <property type="entry name" value="LysR_substrate"/>
    <property type="match status" value="1"/>
</dbReference>
<keyword evidence="5" id="KW-0804">Transcription</keyword>
<dbReference type="GO" id="GO:0010628">
    <property type="term" value="P:positive regulation of gene expression"/>
    <property type="evidence" value="ECO:0007669"/>
    <property type="project" value="TreeGrafter"/>
</dbReference>
<keyword evidence="2" id="KW-0805">Transcription regulation</keyword>
<dbReference type="Proteomes" id="UP000198917">
    <property type="component" value="Unassembled WGS sequence"/>
</dbReference>
<evidence type="ECO:0000256" key="4">
    <source>
        <dbReference type="ARBA" id="ARBA00023159"/>
    </source>
</evidence>
<dbReference type="GO" id="GO:0003700">
    <property type="term" value="F:DNA-binding transcription factor activity"/>
    <property type="evidence" value="ECO:0007669"/>
    <property type="project" value="InterPro"/>
</dbReference>
<dbReference type="AlphaFoldDB" id="A0A7Z7BSB3"/>
<evidence type="ECO:0000313" key="7">
    <source>
        <dbReference type="Proteomes" id="UP000198917"/>
    </source>
</evidence>
<comment type="caution">
    <text evidence="6">The sequence shown here is derived from an EMBL/GenBank/DDBJ whole genome shotgun (WGS) entry which is preliminary data.</text>
</comment>
<dbReference type="Gene3D" id="1.10.10.10">
    <property type="entry name" value="Winged helix-like DNA-binding domain superfamily/Winged helix DNA-binding domain"/>
    <property type="match status" value="1"/>
</dbReference>
<dbReference type="SUPFAM" id="SSF53850">
    <property type="entry name" value="Periplasmic binding protein-like II"/>
    <property type="match status" value="1"/>
</dbReference>
<dbReference type="InterPro" id="IPR005119">
    <property type="entry name" value="LysR_subst-bd"/>
</dbReference>
<dbReference type="RefSeq" id="WP_080814654.1">
    <property type="nucleotide sequence ID" value="NZ_CP048560.1"/>
</dbReference>
<evidence type="ECO:0000256" key="3">
    <source>
        <dbReference type="ARBA" id="ARBA00023125"/>
    </source>
</evidence>
<dbReference type="PANTHER" id="PTHR30427:SF1">
    <property type="entry name" value="TRANSCRIPTIONAL ACTIVATOR PROTEIN LYSR"/>
    <property type="match status" value="1"/>
</dbReference>
<evidence type="ECO:0000256" key="1">
    <source>
        <dbReference type="ARBA" id="ARBA00009437"/>
    </source>
</evidence>
<dbReference type="EMBL" id="FNEW01000008">
    <property type="protein sequence ID" value="SDK41346.1"/>
    <property type="molecule type" value="Genomic_DNA"/>
</dbReference>
<dbReference type="CDD" id="cd08415">
    <property type="entry name" value="PBP2_LysR_opines_like"/>
    <property type="match status" value="1"/>
</dbReference>